<dbReference type="EMBL" id="JACHVR010000001">
    <property type="protein sequence ID" value="MBB2885063.1"/>
    <property type="molecule type" value="Genomic_DNA"/>
</dbReference>
<dbReference type="Proteomes" id="UP000589818">
    <property type="component" value="Unassembled WGS sequence"/>
</dbReference>
<comment type="caution">
    <text evidence="1">The sequence shown here is derived from an EMBL/GenBank/DDBJ whole genome shotgun (WGS) entry which is preliminary data.</text>
</comment>
<name>A0ACC5M8R9_9PSED</name>
<protein>
    <submittedName>
        <fullName evidence="1">Uncharacterized protein</fullName>
    </submittedName>
</protein>
<gene>
    <name evidence="1" type="ORF">FHR69_000929</name>
</gene>
<proteinExistence type="predicted"/>
<accession>A0ACC5M8R9</accession>
<evidence type="ECO:0000313" key="2">
    <source>
        <dbReference type="Proteomes" id="UP000589818"/>
    </source>
</evidence>
<evidence type="ECO:0000313" key="1">
    <source>
        <dbReference type="EMBL" id="MBB2885063.1"/>
    </source>
</evidence>
<sequence>MTIIKNASTVLYHPLTAIDPEVGDLILQAGEVYRQSTKARSFTIRPALQVLEAYCDITGQRITMETLRGPAIETVLEGYVAALAGDELLDLPSKESVKFCRRIYQVLATARLTHPDLHAVSWDFALFKPDAAVCAKVASADDFKRWYWGGWTIFREGGGSSHLRLAPLVAAYGRAFVEGMYVQLEKHYRGRGGDYRLEWGFMFDYLHKHQAQWPLRTFESEQGVKRFMHAFTLAHFYKAKKDGHDSKYKIKAWNKFLNAVESCLCKTGVWASLTSPIRRPPPATKHGSETRLREDEGGLLIQEKLITSIPLHVTDAEAIDVLFFHIKNDLATVRNWATKQAADLKSRFARRISLAKEGIPIIEYTGRGMVKRYTQADICATLEDITSTVPHNFLCKVHEQITGEGCSAMHLASTYGFQLKGCLYPFQCLLVLEHPEITADFLNGFELYNQAGQLSGFNEEKRLLIGYKDRKQSDVREQTIKLNDTSFSIVKDIIEITSLGRRKLKAQGNDVWRQLFVNSARGTTVFGADVIPQWNKSSFANNSGLREQLIAQFTPHIDLPETQLVDFIQRVRLGRIRASAAVAVFIASKSTEEMSKALGHEHYYPDLLSHYLPEALLAFIKARWIRIFQKAMVCEAMKDSPHLLRVTKFNNMDELDTFLDNHRIKEIPPEASDPERKEQLKPIETSEAVLSIGVPFLSSLLSLEAAVTGSSNRERVCGKAEYWASFAGKIKAEISSGYDRLLKKHLDAALKLVDAKKMEALIYVPAHWS</sequence>
<organism evidence="1 2">
    <name type="scientific">Pseudomonas umsongensis</name>
    <dbReference type="NCBI Taxonomy" id="198618"/>
    <lineage>
        <taxon>Bacteria</taxon>
        <taxon>Pseudomonadati</taxon>
        <taxon>Pseudomonadota</taxon>
        <taxon>Gammaproteobacteria</taxon>
        <taxon>Pseudomonadales</taxon>
        <taxon>Pseudomonadaceae</taxon>
        <taxon>Pseudomonas</taxon>
    </lineage>
</organism>
<reference evidence="1" key="1">
    <citation type="submission" date="2020-08" db="EMBL/GenBank/DDBJ databases">
        <title>Plant associated metagenomes--Microbial community diversity and host control of community assembly across model and emerging plant ecological genomics systems.</title>
        <authorList>
            <person name="Dangl J."/>
        </authorList>
    </citation>
    <scope>NUCLEOTIDE SEQUENCE</scope>
    <source>
        <strain evidence="1">KD5</strain>
    </source>
</reference>
<keyword evidence="2" id="KW-1185">Reference proteome</keyword>